<feature type="domain" description="C2H2-type" evidence="8">
    <location>
        <begin position="394"/>
        <end position="421"/>
    </location>
</feature>
<dbReference type="InterPro" id="IPR056436">
    <property type="entry name" value="Znf-C2H2_ZIC1-5/GLI1-3-like"/>
</dbReference>
<gene>
    <name evidence="9" type="primary">GLIS3</name>
    <name evidence="9" type="ORF">TNCT_248621</name>
</gene>
<dbReference type="Pfam" id="PF23561">
    <property type="entry name" value="zf-C2H2_15"/>
    <property type="match status" value="1"/>
</dbReference>
<keyword evidence="6" id="KW-0539">Nucleus</keyword>
<keyword evidence="5" id="KW-0862">Zinc</keyword>
<comment type="caution">
    <text evidence="9">The sequence shown here is derived from an EMBL/GenBank/DDBJ whole genome shotgun (WGS) entry which is preliminary data.</text>
</comment>
<comment type="subcellular location">
    <subcellularLocation>
        <location evidence="1">Nucleus</location>
    </subcellularLocation>
</comment>
<protein>
    <submittedName>
        <fullName evidence="9">Zinc finger protein GLIS3</fullName>
    </submittedName>
</protein>
<organism evidence="9 10">
    <name type="scientific">Trichonephila clavata</name>
    <name type="common">Joro spider</name>
    <name type="synonym">Nephila clavata</name>
    <dbReference type="NCBI Taxonomy" id="2740835"/>
    <lineage>
        <taxon>Eukaryota</taxon>
        <taxon>Metazoa</taxon>
        <taxon>Ecdysozoa</taxon>
        <taxon>Arthropoda</taxon>
        <taxon>Chelicerata</taxon>
        <taxon>Arachnida</taxon>
        <taxon>Araneae</taxon>
        <taxon>Araneomorphae</taxon>
        <taxon>Entelegynae</taxon>
        <taxon>Araneoidea</taxon>
        <taxon>Nephilidae</taxon>
        <taxon>Trichonephila</taxon>
    </lineage>
</organism>
<evidence type="ECO:0000256" key="5">
    <source>
        <dbReference type="ARBA" id="ARBA00022833"/>
    </source>
</evidence>
<reference evidence="9" key="1">
    <citation type="submission" date="2020-07" db="EMBL/GenBank/DDBJ databases">
        <title>Multicomponent nature underlies the extraordinary mechanical properties of spider dragline silk.</title>
        <authorList>
            <person name="Kono N."/>
            <person name="Nakamura H."/>
            <person name="Mori M."/>
            <person name="Yoshida Y."/>
            <person name="Ohtoshi R."/>
            <person name="Malay A.D."/>
            <person name="Moran D.A.P."/>
            <person name="Tomita M."/>
            <person name="Numata K."/>
            <person name="Arakawa K."/>
        </authorList>
    </citation>
    <scope>NUCLEOTIDE SEQUENCE</scope>
</reference>
<dbReference type="EMBL" id="BMAO01006458">
    <property type="protein sequence ID" value="GFR08758.1"/>
    <property type="molecule type" value="Genomic_DNA"/>
</dbReference>
<dbReference type="SMART" id="SM00355">
    <property type="entry name" value="ZnF_C2H2"/>
    <property type="match status" value="2"/>
</dbReference>
<dbReference type="GO" id="GO:0008270">
    <property type="term" value="F:zinc ion binding"/>
    <property type="evidence" value="ECO:0007669"/>
    <property type="project" value="UniProtKB-KW"/>
</dbReference>
<dbReference type="SUPFAM" id="SSF57667">
    <property type="entry name" value="beta-beta-alpha zinc fingers"/>
    <property type="match status" value="2"/>
</dbReference>
<dbReference type="GO" id="GO:0140297">
    <property type="term" value="F:DNA-binding transcription factor binding"/>
    <property type="evidence" value="ECO:0007669"/>
    <property type="project" value="UniProtKB-ARBA"/>
</dbReference>
<proteinExistence type="predicted"/>
<evidence type="ECO:0000313" key="10">
    <source>
        <dbReference type="Proteomes" id="UP000887116"/>
    </source>
</evidence>
<keyword evidence="10" id="KW-1185">Reference proteome</keyword>
<evidence type="ECO:0000256" key="1">
    <source>
        <dbReference type="ARBA" id="ARBA00004123"/>
    </source>
</evidence>
<dbReference type="InterPro" id="IPR013087">
    <property type="entry name" value="Znf_C2H2_type"/>
</dbReference>
<dbReference type="InterPro" id="IPR043359">
    <property type="entry name" value="GLI-like"/>
</dbReference>
<accession>A0A8X6GQ28</accession>
<name>A0A8X6GQ28_TRICU</name>
<dbReference type="PROSITE" id="PS00028">
    <property type="entry name" value="ZINC_FINGER_C2H2_1"/>
    <property type="match status" value="1"/>
</dbReference>
<evidence type="ECO:0000256" key="2">
    <source>
        <dbReference type="ARBA" id="ARBA00022723"/>
    </source>
</evidence>
<dbReference type="PANTHER" id="PTHR45718:SF7">
    <property type="entry name" value="C2H2-TYPE DOMAIN-CONTAINING PROTEIN"/>
    <property type="match status" value="1"/>
</dbReference>
<evidence type="ECO:0000256" key="3">
    <source>
        <dbReference type="ARBA" id="ARBA00022737"/>
    </source>
</evidence>
<keyword evidence="3" id="KW-0677">Repeat</keyword>
<dbReference type="PROSITE" id="PS50157">
    <property type="entry name" value="ZINC_FINGER_C2H2_2"/>
    <property type="match status" value="2"/>
</dbReference>
<evidence type="ECO:0000256" key="4">
    <source>
        <dbReference type="ARBA" id="ARBA00022771"/>
    </source>
</evidence>
<keyword evidence="4 7" id="KW-0863">Zinc-finger</keyword>
<sequence>MHLDRFPSSDGESKTFDSVCSSPIYSNMFDHSEHDVSEWCDISGSDGLSLTNTLDGQLPFSYNMNSPNNEECLPSDLADIPFGNLLSPAIDIDFRNHSSSPLYYDDGDSDDGSLDSMLPGKDNVDFSCSQHHTCKTRMVEDIRSPSVSVTSDEVPLNMTCLGKNNIYKEFKTNEDFMDGQIREISDKNINEQWFENSKLTDCVGSDMVELTDCVGSDMVEFSNYSDRLKEYYYSPIDCCSNSRDSVDSFPGVVDFTTYNCKVPSKYDDIQVNVQNDELPSLNEVPIEILPSMNRSRLYLSNQNEFPKFDGIKQEKDIMVNDLDNISATKSSNDQRQVTWTQSGTKPRKSAGSMSHICYWVDCKTVFPSQSSLVRHIEKFHVDQRKREDFSCLWVGCPRKLRPFNARYKLLIHMRVHSGEKPNKCMVSELNFFRISLC</sequence>
<dbReference type="Proteomes" id="UP000887116">
    <property type="component" value="Unassembled WGS sequence"/>
</dbReference>
<dbReference type="FunFam" id="3.30.160.60:FF:000031">
    <property type="entry name" value="GLI family zinc finger 3"/>
    <property type="match status" value="1"/>
</dbReference>
<feature type="domain" description="C2H2-type" evidence="8">
    <location>
        <begin position="355"/>
        <end position="385"/>
    </location>
</feature>
<dbReference type="GO" id="GO:0000981">
    <property type="term" value="F:DNA-binding transcription factor activity, RNA polymerase II-specific"/>
    <property type="evidence" value="ECO:0007669"/>
    <property type="project" value="TreeGrafter"/>
</dbReference>
<evidence type="ECO:0000256" key="7">
    <source>
        <dbReference type="PROSITE-ProRule" id="PRU00042"/>
    </source>
</evidence>
<dbReference type="InterPro" id="IPR036236">
    <property type="entry name" value="Znf_C2H2_sf"/>
</dbReference>
<evidence type="ECO:0000313" key="9">
    <source>
        <dbReference type="EMBL" id="GFR08758.1"/>
    </source>
</evidence>
<dbReference type="Gene3D" id="3.30.160.60">
    <property type="entry name" value="Classic Zinc Finger"/>
    <property type="match status" value="2"/>
</dbReference>
<dbReference type="PANTHER" id="PTHR45718">
    <property type="entry name" value="TRANSCRIPTIONAL ACTIVATOR CUBITUS INTERRUPTUS"/>
    <property type="match status" value="1"/>
</dbReference>
<dbReference type="OrthoDB" id="3214149at2759"/>
<evidence type="ECO:0000259" key="8">
    <source>
        <dbReference type="PROSITE" id="PS50157"/>
    </source>
</evidence>
<dbReference type="GO" id="GO:0005634">
    <property type="term" value="C:nucleus"/>
    <property type="evidence" value="ECO:0007669"/>
    <property type="project" value="UniProtKB-SubCell"/>
</dbReference>
<dbReference type="AlphaFoldDB" id="A0A8X6GQ28"/>
<dbReference type="GO" id="GO:0000978">
    <property type="term" value="F:RNA polymerase II cis-regulatory region sequence-specific DNA binding"/>
    <property type="evidence" value="ECO:0007669"/>
    <property type="project" value="TreeGrafter"/>
</dbReference>
<evidence type="ECO:0000256" key="6">
    <source>
        <dbReference type="ARBA" id="ARBA00023242"/>
    </source>
</evidence>
<keyword evidence="2" id="KW-0479">Metal-binding</keyword>